<feature type="domain" description="LysM" evidence="1">
    <location>
        <begin position="151"/>
        <end position="195"/>
    </location>
</feature>
<dbReference type="InterPro" id="IPR018392">
    <property type="entry name" value="LysM"/>
</dbReference>
<dbReference type="STRING" id="670.ACZ92_19665"/>
<dbReference type="PANTHER" id="PTHR33734">
    <property type="entry name" value="LYSM DOMAIN-CONTAINING GPI-ANCHORED PROTEIN 2"/>
    <property type="match status" value="1"/>
</dbReference>
<organism evidence="2 3">
    <name type="scientific">Vibrio parahaemolyticus</name>
    <dbReference type="NCBI Taxonomy" id="670"/>
    <lineage>
        <taxon>Bacteria</taxon>
        <taxon>Pseudomonadati</taxon>
        <taxon>Pseudomonadota</taxon>
        <taxon>Gammaproteobacteria</taxon>
        <taxon>Vibrionales</taxon>
        <taxon>Vibrionaceae</taxon>
        <taxon>Vibrio</taxon>
    </lineage>
</organism>
<dbReference type="CDD" id="cd00118">
    <property type="entry name" value="LysM"/>
    <property type="match status" value="3"/>
</dbReference>
<name>A0A227JCE2_VIBPH</name>
<proteinExistence type="predicted"/>
<dbReference type="SUPFAM" id="SSF54106">
    <property type="entry name" value="LysM domain"/>
    <property type="match status" value="3"/>
</dbReference>
<evidence type="ECO:0000313" key="2">
    <source>
        <dbReference type="EMBL" id="OXE32786.1"/>
    </source>
</evidence>
<reference evidence="2 3" key="1">
    <citation type="journal article" date="2017" name="Appl. Environ. Microbiol.">
        <title>Parallel evolution of two clades of a major Atlantic endemic Vibrio parahaemolyticus pathogen lineage by independent acquisition of related pathogenicity islands.</title>
        <authorList>
            <person name="Xu F."/>
            <person name="Gonzalez-Escalona N."/>
            <person name="Drees K.P."/>
            <person name="Sebra R.P."/>
            <person name="Cooper V.S."/>
            <person name="Jones S.H."/>
            <person name="Whistler C.A."/>
        </authorList>
    </citation>
    <scope>NUCLEOTIDE SEQUENCE [LARGE SCALE GENOMIC DNA]</scope>
    <source>
        <strain evidence="2 3">MAVP-3</strain>
    </source>
</reference>
<dbReference type="Gene3D" id="3.10.350.10">
    <property type="entry name" value="LysM domain"/>
    <property type="match status" value="3"/>
</dbReference>
<sequence>IPNKPVLTLVDPKEQLDLAIAADYAGIGVKELQSYNPAYNQWSTAPEGPHQLLIPVEKKDAFLTQVESNRGKGMKVARYKVKPGDSLSMLAKKYGTTSKVIRRANGLSNNNIRIGQYLLIPTSTKDDSKYALTAQNRLNKTQSQARGQLKLSHVVQSGESLWSIARDNKVSHKSLAKWNGMGPKDTLRVGQKLVIWKKSDQGAVIRTVFYNVRSGDTISGIASKFKVKSNDIVKWNSLHKQKYLKPGQKLKLYVDVTKVSV</sequence>
<feature type="domain" description="LysM" evidence="1">
    <location>
        <begin position="208"/>
        <end position="252"/>
    </location>
</feature>
<dbReference type="AlphaFoldDB" id="A0A227JCE2"/>
<comment type="caution">
    <text evidence="2">The sequence shown here is derived from an EMBL/GenBank/DDBJ whole genome shotgun (WGS) entry which is preliminary data.</text>
</comment>
<protein>
    <submittedName>
        <fullName evidence="2">Lytic transglycosylase</fullName>
    </submittedName>
</protein>
<dbReference type="Proteomes" id="UP000214596">
    <property type="component" value="Unassembled WGS sequence"/>
</dbReference>
<evidence type="ECO:0000313" key="3">
    <source>
        <dbReference type="Proteomes" id="UP000214596"/>
    </source>
</evidence>
<dbReference type="SMART" id="SM00257">
    <property type="entry name" value="LysM"/>
    <property type="match status" value="3"/>
</dbReference>
<feature type="domain" description="LysM" evidence="1">
    <location>
        <begin position="77"/>
        <end position="120"/>
    </location>
</feature>
<feature type="non-terminal residue" evidence="2">
    <location>
        <position position="1"/>
    </location>
</feature>
<evidence type="ECO:0000259" key="1">
    <source>
        <dbReference type="PROSITE" id="PS51782"/>
    </source>
</evidence>
<dbReference type="PROSITE" id="PS51782">
    <property type="entry name" value="LYSM"/>
    <property type="match status" value="3"/>
</dbReference>
<dbReference type="EMBL" id="NIXT01000531">
    <property type="protein sequence ID" value="OXE32786.1"/>
    <property type="molecule type" value="Genomic_DNA"/>
</dbReference>
<dbReference type="InterPro" id="IPR036779">
    <property type="entry name" value="LysM_dom_sf"/>
</dbReference>
<gene>
    <name evidence="2" type="ORF">CA163_10920</name>
</gene>
<dbReference type="Pfam" id="PF01476">
    <property type="entry name" value="LysM"/>
    <property type="match status" value="3"/>
</dbReference>
<dbReference type="GO" id="GO:0008932">
    <property type="term" value="F:lytic endotransglycosylase activity"/>
    <property type="evidence" value="ECO:0007669"/>
    <property type="project" value="TreeGrafter"/>
</dbReference>
<accession>A0A227JCE2</accession>
<dbReference type="PANTHER" id="PTHR33734:SF22">
    <property type="entry name" value="MEMBRANE-BOUND LYTIC MUREIN TRANSGLYCOSYLASE D"/>
    <property type="match status" value="1"/>
</dbReference>